<dbReference type="AlphaFoldDB" id="A0A6P6XXL1"/>
<feature type="coiled-coil region" evidence="2">
    <location>
        <begin position="76"/>
        <end position="103"/>
    </location>
</feature>
<keyword evidence="2" id="KW-0175">Coiled coil</keyword>
<dbReference type="InterPro" id="IPR000008">
    <property type="entry name" value="C2_dom"/>
</dbReference>
<dbReference type="SUPFAM" id="SSF49562">
    <property type="entry name" value="C2 domain (Calcium/lipid-binding domain, CaLB)"/>
    <property type="match status" value="1"/>
</dbReference>
<keyword evidence="5" id="KW-1185">Reference proteome</keyword>
<feature type="compositionally biased region" description="Low complexity" evidence="3">
    <location>
        <begin position="483"/>
        <end position="493"/>
    </location>
</feature>
<evidence type="ECO:0000259" key="4">
    <source>
        <dbReference type="PROSITE" id="PS50004"/>
    </source>
</evidence>
<name>A0A6P6XXL1_DERPT</name>
<dbReference type="InterPro" id="IPR006608">
    <property type="entry name" value="CC2D1A/B_DM14"/>
</dbReference>
<evidence type="ECO:0000313" key="5">
    <source>
        <dbReference type="Proteomes" id="UP000515146"/>
    </source>
</evidence>
<dbReference type="OMA" id="HQTGRTK"/>
<dbReference type="GeneID" id="113791995"/>
<dbReference type="PANTHER" id="PTHR13076:SF9">
    <property type="entry name" value="COILED-COIL AND C2 DOMAIN-CONTAINING PROTEIN 1-LIKE"/>
    <property type="match status" value="1"/>
</dbReference>
<sequence>MDPNVVAKLMKDDFDTPDPDEDFDDADLESELAGIVGGKSSSKIDKPQAKKSVATKGKPGKRQPPKNPGEEEDEMAAFDMDNIQNLLKNIDAVEEEDDEEIDENDPNLLSELTNVLENPLPGPRKKTRVPQPTGPLVQEEILIKSKEPEPSKPSVNEQNITKVKNLQIEYKRAALKAKTTGDKNAALTYLRVSKQLDGMLNSLNANENVDMSQLPPLPKDLPISAPQPDPTFIAANVEVPAELQLNADDASKLFKAPTSAGSITEALEQRLAKFKSTKEQADAEGNGNKSRRLGRIITQIQKAMKDYKAGKPVNFDELPCPPGFPPIPVENQAAQPPVSKPVSPPVVPRRPAPMIPLRASEPTSTTVQEEPVTSGDQGNDVVEIPPEYQMNADEVSKFFNAPTSAGSVMEALEQRLTKFKATKEQAMADNNANKARRLGRIVTQMEKAIKDYKAGKPVDFDELPCPPGFPPIPVENKASDTVAPKPQQPAQKPRPSLKKQMSTTASKQLNYLLERQKLFREAAIEAKKRGEIEQAKEYLRSAKGFDALIEATRSGLPIDATSIPTPPQLNEDFLVVSKPTDEDEGSDAIPRSVFDIDRDELYDKIAQELKQQIEMCIRNREYFLKMGDIPTSSKFEKYAADSKKDLNMLLIRRKNGDPIPSYRVEERTFSIVVANLDVPLNELHVEVIRAFDFSGTPTIDTYVRADFPFPSENPQWKRTKTFHDSLTPEYNDTLFFEIDRKSRSLPRILKRHPLKLTVYAKGCVFGKYSSCFDQFNCSGFLRSDNLIGTVLMKLNDLETKCTIHECSAWTQGRKVINGRLEVKVKIREPLLAKQIEEIKEKWIVFS</sequence>
<dbReference type="RefSeq" id="XP_027197656.1">
    <property type="nucleotide sequence ID" value="XM_027341855.1"/>
</dbReference>
<dbReference type="SMART" id="SM00239">
    <property type="entry name" value="C2"/>
    <property type="match status" value="1"/>
</dbReference>
<evidence type="ECO:0000256" key="2">
    <source>
        <dbReference type="SAM" id="Coils"/>
    </source>
</evidence>
<gene>
    <name evidence="6" type="primary">LOC113791995</name>
</gene>
<dbReference type="Gene3D" id="2.60.40.150">
    <property type="entry name" value="C2 domain"/>
    <property type="match status" value="1"/>
</dbReference>
<feature type="compositionally biased region" description="Pro residues" evidence="3">
    <location>
        <begin position="464"/>
        <end position="473"/>
    </location>
</feature>
<comment type="similarity">
    <text evidence="1">Belongs to the CC2D1 family.</text>
</comment>
<feature type="region of interest" description="Disordered" evidence="3">
    <location>
        <begin position="115"/>
        <end position="136"/>
    </location>
</feature>
<dbReference type="OrthoDB" id="19996at2759"/>
<dbReference type="InterPro" id="IPR039725">
    <property type="entry name" value="CC2D1A/B"/>
</dbReference>
<feature type="compositionally biased region" description="Acidic residues" evidence="3">
    <location>
        <begin position="15"/>
        <end position="30"/>
    </location>
</feature>
<dbReference type="InterPro" id="IPR035892">
    <property type="entry name" value="C2_domain_sf"/>
</dbReference>
<evidence type="ECO:0000256" key="1">
    <source>
        <dbReference type="ARBA" id="ARBA00010672"/>
    </source>
</evidence>
<feature type="region of interest" description="Disordered" evidence="3">
    <location>
        <begin position="1"/>
        <end position="75"/>
    </location>
</feature>
<dbReference type="Pfam" id="PF00168">
    <property type="entry name" value="C2"/>
    <property type="match status" value="1"/>
</dbReference>
<reference evidence="6" key="1">
    <citation type="submission" date="2025-08" db="UniProtKB">
        <authorList>
            <consortium name="RefSeq"/>
        </authorList>
    </citation>
    <scope>IDENTIFICATION</scope>
    <source>
        <strain evidence="6">Airmid</strain>
    </source>
</reference>
<dbReference type="PROSITE" id="PS50004">
    <property type="entry name" value="C2"/>
    <property type="match status" value="1"/>
</dbReference>
<proteinExistence type="inferred from homology"/>
<evidence type="ECO:0000256" key="3">
    <source>
        <dbReference type="SAM" id="MobiDB-lite"/>
    </source>
</evidence>
<dbReference type="GO" id="GO:0001227">
    <property type="term" value="F:DNA-binding transcription repressor activity, RNA polymerase II-specific"/>
    <property type="evidence" value="ECO:0007669"/>
    <property type="project" value="InterPro"/>
</dbReference>
<dbReference type="FunCoup" id="A0A6P6XXL1">
    <property type="interactions" value="883"/>
</dbReference>
<feature type="domain" description="C2" evidence="4">
    <location>
        <begin position="663"/>
        <end position="807"/>
    </location>
</feature>
<feature type="region of interest" description="Disordered" evidence="3">
    <location>
        <begin position="355"/>
        <end position="383"/>
    </location>
</feature>
<dbReference type="SMART" id="SM00685">
    <property type="entry name" value="DM14"/>
    <property type="match status" value="4"/>
</dbReference>
<feature type="region of interest" description="Disordered" evidence="3">
    <location>
        <begin position="463"/>
        <end position="504"/>
    </location>
</feature>
<dbReference type="Proteomes" id="UP000515146">
    <property type="component" value="Unplaced"/>
</dbReference>
<dbReference type="Pfam" id="PF21528">
    <property type="entry name" value="CC2D1A-B_DM14"/>
    <property type="match status" value="3"/>
</dbReference>
<dbReference type="PANTHER" id="PTHR13076">
    <property type="entry name" value="COILED-COIL AND C2 DOMAIN-CONTAINING PROTEIN 1-LIKE"/>
    <property type="match status" value="1"/>
</dbReference>
<organism evidence="5 6">
    <name type="scientific">Dermatophagoides pteronyssinus</name>
    <name type="common">European house dust mite</name>
    <dbReference type="NCBI Taxonomy" id="6956"/>
    <lineage>
        <taxon>Eukaryota</taxon>
        <taxon>Metazoa</taxon>
        <taxon>Ecdysozoa</taxon>
        <taxon>Arthropoda</taxon>
        <taxon>Chelicerata</taxon>
        <taxon>Arachnida</taxon>
        <taxon>Acari</taxon>
        <taxon>Acariformes</taxon>
        <taxon>Sarcoptiformes</taxon>
        <taxon>Astigmata</taxon>
        <taxon>Psoroptidia</taxon>
        <taxon>Analgoidea</taxon>
        <taxon>Pyroglyphidae</taxon>
        <taxon>Dermatophagoidinae</taxon>
        <taxon>Dermatophagoides</taxon>
    </lineage>
</organism>
<dbReference type="InParanoid" id="A0A6P6XXL1"/>
<protein>
    <submittedName>
        <fullName evidence="6">Coiled-coil and C2 domain-containing protein 1-like isoform X1</fullName>
    </submittedName>
</protein>
<accession>A0A6P6XXL1</accession>
<dbReference type="KEGG" id="dpte:113791995"/>
<evidence type="ECO:0000313" key="6">
    <source>
        <dbReference type="RefSeq" id="XP_027197656.1"/>
    </source>
</evidence>